<accession>A0A1V6MRW2</accession>
<evidence type="ECO:0000256" key="4">
    <source>
        <dbReference type="ARBA" id="ARBA00022777"/>
    </source>
</evidence>
<organism evidence="8 9">
    <name type="scientific">Streptomyces phaeoluteigriseus</name>
    <dbReference type="NCBI Taxonomy" id="114686"/>
    <lineage>
        <taxon>Bacteria</taxon>
        <taxon>Bacillati</taxon>
        <taxon>Actinomycetota</taxon>
        <taxon>Actinomycetes</taxon>
        <taxon>Kitasatosporales</taxon>
        <taxon>Streptomycetaceae</taxon>
        <taxon>Streptomyces</taxon>
        <taxon>Streptomyces aurantiacus group</taxon>
    </lineage>
</organism>
<dbReference type="InterPro" id="IPR036890">
    <property type="entry name" value="HATPase_C_sf"/>
</dbReference>
<dbReference type="Gene3D" id="3.30.565.10">
    <property type="entry name" value="Histidine kinase-like ATPase, C-terminal domain"/>
    <property type="match status" value="1"/>
</dbReference>
<evidence type="ECO:0000259" key="7">
    <source>
        <dbReference type="Pfam" id="PF02518"/>
    </source>
</evidence>
<feature type="compositionally biased region" description="Basic and acidic residues" evidence="6">
    <location>
        <begin position="118"/>
        <end position="131"/>
    </location>
</feature>
<reference evidence="8 9" key="2">
    <citation type="submission" date="2017-02" db="EMBL/GenBank/DDBJ databases">
        <title>Draft genome sequence of Streptomyces phaeoluteigriseus type strain DSM41896.</title>
        <authorList>
            <person name="Salih T.S."/>
            <person name="Algora Gallardo L."/>
            <person name="Melo Santos T."/>
            <person name="Filgueira Martinez S."/>
            <person name="Herron P.R."/>
        </authorList>
    </citation>
    <scope>NUCLEOTIDE SEQUENCE [LARGE SCALE GENOMIC DNA]</scope>
    <source>
        <strain evidence="8 9">DSM 41896</strain>
    </source>
</reference>
<keyword evidence="5" id="KW-0902">Two-component regulatory system</keyword>
<dbReference type="SUPFAM" id="SSF55874">
    <property type="entry name" value="ATPase domain of HSP90 chaperone/DNA topoisomerase II/histidine kinase"/>
    <property type="match status" value="1"/>
</dbReference>
<gene>
    <name evidence="8" type="ORF">BM536_017100</name>
</gene>
<dbReference type="STRING" id="114686.BM536_017100"/>
<feature type="domain" description="Histidine kinase/HSP90-like ATPase" evidence="7">
    <location>
        <begin position="9"/>
        <end position="81"/>
    </location>
</feature>
<feature type="region of interest" description="Disordered" evidence="6">
    <location>
        <begin position="43"/>
        <end position="131"/>
    </location>
</feature>
<keyword evidence="4" id="KW-0418">Kinase</keyword>
<evidence type="ECO:0000256" key="1">
    <source>
        <dbReference type="ARBA" id="ARBA00000085"/>
    </source>
</evidence>
<evidence type="ECO:0000313" key="8">
    <source>
        <dbReference type="EMBL" id="OQD55179.1"/>
    </source>
</evidence>
<evidence type="ECO:0000256" key="6">
    <source>
        <dbReference type="SAM" id="MobiDB-lite"/>
    </source>
</evidence>
<dbReference type="RefSeq" id="WP_094103145.1">
    <property type="nucleotide sequence ID" value="NZ_MPOH02000012.1"/>
</dbReference>
<reference evidence="9" key="1">
    <citation type="submission" date="2016-11" db="EMBL/GenBank/DDBJ databases">
        <authorList>
            <person name="Schniete J.K."/>
            <person name="Salih T."/>
            <person name="Algora Gallardo L."/>
            <person name="Martinez Fernandez S."/>
            <person name="Herron P.R."/>
        </authorList>
    </citation>
    <scope>NUCLEOTIDE SEQUENCE [LARGE SCALE GENOMIC DNA]</scope>
    <source>
        <strain evidence="9">DSM 41896</strain>
    </source>
</reference>
<dbReference type="InterPro" id="IPR050482">
    <property type="entry name" value="Sensor_HK_TwoCompSys"/>
</dbReference>
<evidence type="ECO:0000256" key="2">
    <source>
        <dbReference type="ARBA" id="ARBA00012438"/>
    </source>
</evidence>
<evidence type="ECO:0000256" key="5">
    <source>
        <dbReference type="ARBA" id="ARBA00023012"/>
    </source>
</evidence>
<proteinExistence type="predicted"/>
<dbReference type="GO" id="GO:0000160">
    <property type="term" value="P:phosphorelay signal transduction system"/>
    <property type="evidence" value="ECO:0007669"/>
    <property type="project" value="UniProtKB-KW"/>
</dbReference>
<keyword evidence="3" id="KW-0808">Transferase</keyword>
<dbReference type="Pfam" id="PF02518">
    <property type="entry name" value="HATPase_c"/>
    <property type="match status" value="1"/>
</dbReference>
<name>A0A1V6MRW2_9ACTN</name>
<dbReference type="InterPro" id="IPR003594">
    <property type="entry name" value="HATPase_dom"/>
</dbReference>
<dbReference type="EMBL" id="MPOH02000012">
    <property type="protein sequence ID" value="OQD55179.1"/>
    <property type="molecule type" value="Genomic_DNA"/>
</dbReference>
<sequence length="131" mass="13240">MPAAGADLTAYLIVREALTNVTKHAGPGGAEVRLVHTDDHLSVGVTDDDGAVARRVGHPSPGGEGYGLIGMRERARSAGGSGRGTGPGAASRSSPNLPLGSDTMRETGKPGKPGGRGTPEKPEKQNESHPA</sequence>
<comment type="catalytic activity">
    <reaction evidence="1">
        <text>ATP + protein L-histidine = ADP + protein N-phospho-L-histidine.</text>
        <dbReference type="EC" id="2.7.13.3"/>
    </reaction>
</comment>
<dbReference type="CDD" id="cd16917">
    <property type="entry name" value="HATPase_UhpB-NarQ-NarX-like"/>
    <property type="match status" value="1"/>
</dbReference>
<comment type="caution">
    <text evidence="8">The sequence shown here is derived from an EMBL/GenBank/DDBJ whole genome shotgun (WGS) entry which is preliminary data.</text>
</comment>
<dbReference type="Proteomes" id="UP000184286">
    <property type="component" value="Unassembled WGS sequence"/>
</dbReference>
<dbReference type="GO" id="GO:0004673">
    <property type="term" value="F:protein histidine kinase activity"/>
    <property type="evidence" value="ECO:0007669"/>
    <property type="project" value="UniProtKB-EC"/>
</dbReference>
<protein>
    <recommendedName>
        <fullName evidence="2">histidine kinase</fullName>
        <ecNumber evidence="2">2.7.13.3</ecNumber>
    </recommendedName>
</protein>
<evidence type="ECO:0000313" key="9">
    <source>
        <dbReference type="Proteomes" id="UP000184286"/>
    </source>
</evidence>
<dbReference type="AlphaFoldDB" id="A0A1V6MRW2"/>
<dbReference type="PANTHER" id="PTHR24421:SF10">
    <property type="entry name" value="NITRATE_NITRITE SENSOR PROTEIN NARQ"/>
    <property type="match status" value="1"/>
</dbReference>
<dbReference type="EC" id="2.7.13.3" evidence="2"/>
<evidence type="ECO:0000256" key="3">
    <source>
        <dbReference type="ARBA" id="ARBA00022679"/>
    </source>
</evidence>
<dbReference type="PANTHER" id="PTHR24421">
    <property type="entry name" value="NITRATE/NITRITE SENSOR PROTEIN NARX-RELATED"/>
    <property type="match status" value="1"/>
</dbReference>